<feature type="non-terminal residue" evidence="2">
    <location>
        <position position="123"/>
    </location>
</feature>
<dbReference type="EMBL" id="BMAV01004077">
    <property type="protein sequence ID" value="GFY44117.1"/>
    <property type="molecule type" value="Genomic_DNA"/>
</dbReference>
<accession>A0A8X7BVG6</accession>
<evidence type="ECO:0000313" key="2">
    <source>
        <dbReference type="EMBL" id="GFY44117.1"/>
    </source>
</evidence>
<proteinExistence type="predicted"/>
<comment type="caution">
    <text evidence="2">The sequence shown here is derived from an EMBL/GenBank/DDBJ whole genome shotgun (WGS) entry which is preliminary data.</text>
</comment>
<gene>
    <name evidence="2" type="ORF">TNIN_159761</name>
</gene>
<dbReference type="Proteomes" id="UP000886998">
    <property type="component" value="Unassembled WGS sequence"/>
</dbReference>
<dbReference type="AlphaFoldDB" id="A0A8X7BVG6"/>
<evidence type="ECO:0000313" key="3">
    <source>
        <dbReference type="Proteomes" id="UP000886998"/>
    </source>
</evidence>
<feature type="region of interest" description="Disordered" evidence="1">
    <location>
        <begin position="40"/>
        <end position="123"/>
    </location>
</feature>
<organism evidence="2 3">
    <name type="scientific">Trichonephila inaurata madagascariensis</name>
    <dbReference type="NCBI Taxonomy" id="2747483"/>
    <lineage>
        <taxon>Eukaryota</taxon>
        <taxon>Metazoa</taxon>
        <taxon>Ecdysozoa</taxon>
        <taxon>Arthropoda</taxon>
        <taxon>Chelicerata</taxon>
        <taxon>Arachnida</taxon>
        <taxon>Araneae</taxon>
        <taxon>Araneomorphae</taxon>
        <taxon>Entelegynae</taxon>
        <taxon>Araneoidea</taxon>
        <taxon>Nephilidae</taxon>
        <taxon>Trichonephila</taxon>
        <taxon>Trichonephila inaurata</taxon>
    </lineage>
</organism>
<sequence>MAGVQKRRNCLGSWKRFGPVRPPDHARCVHGWRGDHFRVPSQNNPKCRHLLLPPPPTTSEQKRGKTNLARAAPSASQHPQDRGKIRSRVGKPVLRNGNASSVRRIFFPDCSPGPARGGPRVGK</sequence>
<reference evidence="2" key="1">
    <citation type="submission" date="2020-08" db="EMBL/GenBank/DDBJ databases">
        <title>Multicomponent nature underlies the extraordinary mechanical properties of spider dragline silk.</title>
        <authorList>
            <person name="Kono N."/>
            <person name="Nakamura H."/>
            <person name="Mori M."/>
            <person name="Yoshida Y."/>
            <person name="Ohtoshi R."/>
            <person name="Malay A.D."/>
            <person name="Moran D.A.P."/>
            <person name="Tomita M."/>
            <person name="Numata K."/>
            <person name="Arakawa K."/>
        </authorList>
    </citation>
    <scope>NUCLEOTIDE SEQUENCE</scope>
</reference>
<protein>
    <submittedName>
        <fullName evidence="2">Uncharacterized protein</fullName>
    </submittedName>
</protein>
<keyword evidence="3" id="KW-1185">Reference proteome</keyword>
<name>A0A8X7BVG6_9ARAC</name>
<evidence type="ECO:0000256" key="1">
    <source>
        <dbReference type="SAM" id="MobiDB-lite"/>
    </source>
</evidence>